<evidence type="ECO:0000256" key="8">
    <source>
        <dbReference type="ARBA" id="ARBA00023002"/>
    </source>
</evidence>
<keyword evidence="6" id="KW-0732">Signal</keyword>
<keyword evidence="8 11" id="KW-0560">Oxidoreductase</keyword>
<name>A7HZQ1_CAMHC</name>
<evidence type="ECO:0000256" key="1">
    <source>
        <dbReference type="ARBA" id="ARBA00004196"/>
    </source>
</evidence>
<organism evidence="11 12">
    <name type="scientific">Campylobacter hominis (strain ATCC BAA-381 / DSM 21671 / CCUG 45161 / LMG 19568 / NCTC 13146 / CH001A)</name>
    <dbReference type="NCBI Taxonomy" id="360107"/>
    <lineage>
        <taxon>Bacteria</taxon>
        <taxon>Pseudomonadati</taxon>
        <taxon>Campylobacterota</taxon>
        <taxon>Epsilonproteobacteria</taxon>
        <taxon>Campylobacterales</taxon>
        <taxon>Campylobacteraceae</taxon>
        <taxon>Campylobacter</taxon>
    </lineage>
</organism>
<dbReference type="GO" id="GO:0019645">
    <property type="term" value="P:anaerobic electron transport chain"/>
    <property type="evidence" value="ECO:0007669"/>
    <property type="project" value="TreeGrafter"/>
</dbReference>
<sequence length="557" mass="63109">MKKFIYLVSFLIAVVLGAGIFALFADISNKKIEEKSYPLMLNKVSDTNPDIQEWGKNFPSQYNGLAAMKDITFQTNFAGSLPYSKLIRWPAATKLWNGYAFAVDYSRPRLHFYSQIDQIETMRNNKEYLNAHGLPKFKGQPGACVNCHTGHLTALMVDKDYKLSENPVEAANKPMGFFDVDKENGAAKKAAWTKMNSIPYFDVMKLIKEKHGDDAYKGSHLGSSCADCHNPDDMSLRVTRPAFVNAMVERGYEADAKSGIKGTRAEMRNYVCMQCHVEYYFQGKDNTLTFPWAKWGKDKPFKIEMFDEYYDEKLADGSFKFDFIHKDTGAQIIKMQHSEAELSSAGIHARSGVSCVDCHMPYKREGSIKITNHTIQTPLADITASCKTCHMQNENELKNRVSFIQNRHAYELRGCENALLSLIKDISYARGELAKLDEFAALSADEQKAKISEVLAEPLKFHRKAHLRWDFAFSENSYGFHAPQEAMRITGQCKENSRLGQIALVNVMSKYGIKMQISETAEIPEAPEVITEHKYPVASKPSDELLKLDEDIKNLKF</sequence>
<evidence type="ECO:0000313" key="12">
    <source>
        <dbReference type="Proteomes" id="UP000002407"/>
    </source>
</evidence>
<evidence type="ECO:0000256" key="10">
    <source>
        <dbReference type="ARBA" id="ARBA00049131"/>
    </source>
</evidence>
<dbReference type="PANTHER" id="PTHR30633">
    <property type="entry name" value="CYTOCHROME C-552 RESPIRATORY NITRITE REDUCTASE"/>
    <property type="match status" value="1"/>
</dbReference>
<dbReference type="EC" id="1.7.2.2" evidence="3"/>
<evidence type="ECO:0000256" key="5">
    <source>
        <dbReference type="ARBA" id="ARBA00022723"/>
    </source>
</evidence>
<protein>
    <recommendedName>
        <fullName evidence="3">nitrite reductase (cytochrome; ammonia-forming)</fullName>
        <ecNumber evidence="3">1.7.2.2</ecNumber>
    </recommendedName>
</protein>
<proteinExistence type="inferred from homology"/>
<dbReference type="GO" id="GO:0020037">
    <property type="term" value="F:heme binding"/>
    <property type="evidence" value="ECO:0007669"/>
    <property type="project" value="TreeGrafter"/>
</dbReference>
<keyword evidence="4" id="KW-0349">Heme</keyword>
<comment type="subcellular location">
    <subcellularLocation>
        <location evidence="1">Cell envelope</location>
    </subcellularLocation>
</comment>
<accession>A7HZQ1</accession>
<dbReference type="OrthoDB" id="9780421at2"/>
<dbReference type="AlphaFoldDB" id="A7HZQ1"/>
<dbReference type="EMBL" id="CP000776">
    <property type="protein sequence ID" value="ABS51877.1"/>
    <property type="molecule type" value="Genomic_DNA"/>
</dbReference>
<keyword evidence="7" id="KW-0106">Calcium</keyword>
<dbReference type="HOGENOM" id="CLU_035040_1_0_7"/>
<dbReference type="KEGG" id="cha:CHAB381_0129"/>
<gene>
    <name evidence="11" type="primary">nrfA</name>
    <name evidence="11" type="ordered locus">CHAB381_0129</name>
</gene>
<evidence type="ECO:0000256" key="2">
    <source>
        <dbReference type="ARBA" id="ARBA00009288"/>
    </source>
</evidence>
<evidence type="ECO:0000256" key="3">
    <source>
        <dbReference type="ARBA" id="ARBA00011887"/>
    </source>
</evidence>
<keyword evidence="5" id="KW-0479">Metal-binding</keyword>
<reference evidence="12" key="1">
    <citation type="submission" date="2007-07" db="EMBL/GenBank/DDBJ databases">
        <title>Complete genome sequence of Campylobacter hominis ATCC BAA-381, a commensal isolated from the human gastrointestinal tract.</title>
        <authorList>
            <person name="Fouts D.E."/>
            <person name="Mongodin E.F."/>
            <person name="Puiu D."/>
            <person name="Sebastian Y."/>
            <person name="Miller W.G."/>
            <person name="Mandrell R.E."/>
            <person name="Nelson K.E."/>
        </authorList>
    </citation>
    <scope>NUCLEOTIDE SEQUENCE [LARGE SCALE GENOMIC DNA]</scope>
    <source>
        <strain evidence="12">ATCC BAA-381 / LMG 19568 / NCTC 13146 / CH001A</strain>
    </source>
</reference>
<dbReference type="PIRSF" id="PIRSF000243">
    <property type="entry name" value="Cyt_c552"/>
    <property type="match status" value="1"/>
</dbReference>
<dbReference type="GO" id="GO:0046872">
    <property type="term" value="F:metal ion binding"/>
    <property type="evidence" value="ECO:0007669"/>
    <property type="project" value="UniProtKB-KW"/>
</dbReference>
<dbReference type="CDD" id="cd00548">
    <property type="entry name" value="NrfA-like"/>
    <property type="match status" value="1"/>
</dbReference>
<keyword evidence="9" id="KW-0408">Iron</keyword>
<evidence type="ECO:0000313" key="11">
    <source>
        <dbReference type="EMBL" id="ABS51877.1"/>
    </source>
</evidence>
<evidence type="ECO:0000256" key="7">
    <source>
        <dbReference type="ARBA" id="ARBA00022837"/>
    </source>
</evidence>
<dbReference type="InterPro" id="IPR003321">
    <property type="entry name" value="Cyt_c552"/>
</dbReference>
<dbReference type="SUPFAM" id="SSF48695">
    <property type="entry name" value="Multiheme cytochromes"/>
    <property type="match status" value="1"/>
</dbReference>
<dbReference type="InterPro" id="IPR036280">
    <property type="entry name" value="Multihaem_cyt_sf"/>
</dbReference>
<dbReference type="eggNOG" id="COG3303">
    <property type="taxonomic scope" value="Bacteria"/>
</dbReference>
<dbReference type="RefSeq" id="WP_011991589.1">
    <property type="nucleotide sequence ID" value="NC_009714.1"/>
</dbReference>
<comment type="catalytic activity">
    <reaction evidence="10">
        <text>6 Fe(III)-[cytochrome c] + NH4(+) + 2 H2O = 6 Fe(II)-[cytochrome c] + nitrite + 8 H(+)</text>
        <dbReference type="Rhea" id="RHEA:13089"/>
        <dbReference type="Rhea" id="RHEA-COMP:10350"/>
        <dbReference type="Rhea" id="RHEA-COMP:14399"/>
        <dbReference type="ChEBI" id="CHEBI:15377"/>
        <dbReference type="ChEBI" id="CHEBI:15378"/>
        <dbReference type="ChEBI" id="CHEBI:16301"/>
        <dbReference type="ChEBI" id="CHEBI:28938"/>
        <dbReference type="ChEBI" id="CHEBI:29033"/>
        <dbReference type="ChEBI" id="CHEBI:29034"/>
        <dbReference type="EC" id="1.7.2.2"/>
    </reaction>
</comment>
<dbReference type="PANTHER" id="PTHR30633:SF0">
    <property type="entry name" value="CYTOCHROME C-552"/>
    <property type="match status" value="1"/>
</dbReference>
<evidence type="ECO:0000256" key="6">
    <source>
        <dbReference type="ARBA" id="ARBA00022729"/>
    </source>
</evidence>
<evidence type="ECO:0000256" key="4">
    <source>
        <dbReference type="ARBA" id="ARBA00022617"/>
    </source>
</evidence>
<dbReference type="Gene3D" id="1.20.140.10">
    <property type="entry name" value="Butyryl-CoA Dehydrogenase, subunit A, domain 3"/>
    <property type="match status" value="1"/>
</dbReference>
<dbReference type="GO" id="GO:0042279">
    <property type="term" value="F:nitrite reductase (cytochrome, ammonia-forming) activity"/>
    <property type="evidence" value="ECO:0007669"/>
    <property type="project" value="UniProtKB-EC"/>
</dbReference>
<evidence type="ECO:0000256" key="9">
    <source>
        <dbReference type="ARBA" id="ARBA00023004"/>
    </source>
</evidence>
<dbReference type="Pfam" id="PF02335">
    <property type="entry name" value="Cytochrom_C552"/>
    <property type="match status" value="1"/>
</dbReference>
<dbReference type="Proteomes" id="UP000002407">
    <property type="component" value="Chromosome"/>
</dbReference>
<dbReference type="STRING" id="360107.CHAB381_0129"/>
<keyword evidence="12" id="KW-1185">Reference proteome</keyword>
<comment type="similarity">
    <text evidence="2">Belongs to the cytochrome c-552 family.</text>
</comment>
<dbReference type="GO" id="GO:0030288">
    <property type="term" value="C:outer membrane-bounded periplasmic space"/>
    <property type="evidence" value="ECO:0007669"/>
    <property type="project" value="TreeGrafter"/>
</dbReference>
<dbReference type="Gene3D" id="1.10.1130.10">
    <property type="entry name" value="Flavocytochrome C3, Chain A"/>
    <property type="match status" value="1"/>
</dbReference>